<reference evidence="3" key="1">
    <citation type="submission" date="2016-08" db="EMBL/GenBank/DDBJ databases">
        <authorList>
            <person name="Seilhamer J.J."/>
        </authorList>
    </citation>
    <scope>NUCLEOTIDE SEQUENCE</scope>
    <source>
        <strain evidence="3">86</strain>
    </source>
</reference>
<dbReference type="PROSITE" id="PS52050">
    <property type="entry name" value="WYL"/>
    <property type="match status" value="1"/>
</dbReference>
<dbReference type="InterPro" id="IPR026881">
    <property type="entry name" value="WYL_dom"/>
</dbReference>
<evidence type="ECO:0000259" key="2">
    <source>
        <dbReference type="Pfam" id="PF13280"/>
    </source>
</evidence>
<organism evidence="3">
    <name type="scientific">uncultured Pleomorphomonas sp</name>
    <dbReference type="NCBI Taxonomy" id="442121"/>
    <lineage>
        <taxon>Bacteria</taxon>
        <taxon>Pseudomonadati</taxon>
        <taxon>Pseudomonadota</taxon>
        <taxon>Alphaproteobacteria</taxon>
        <taxon>Hyphomicrobiales</taxon>
        <taxon>Pleomorphomonadaceae</taxon>
        <taxon>Pleomorphomonas</taxon>
        <taxon>environmental samples</taxon>
    </lineage>
</organism>
<dbReference type="Pfam" id="PF13280">
    <property type="entry name" value="WYL"/>
    <property type="match status" value="1"/>
</dbReference>
<feature type="domain" description="WYL" evidence="2">
    <location>
        <begin position="139"/>
        <end position="202"/>
    </location>
</feature>
<name>A0A212L140_9HYPH</name>
<dbReference type="RefSeq" id="WP_288198926.1">
    <property type="nucleotide sequence ID" value="NZ_LT608334.1"/>
</dbReference>
<protein>
    <recommendedName>
        <fullName evidence="4">Transcriptional regulator</fullName>
    </recommendedName>
</protein>
<dbReference type="EMBL" id="FMJD01000002">
    <property type="protein sequence ID" value="SCM71273.1"/>
    <property type="molecule type" value="Genomic_DNA"/>
</dbReference>
<dbReference type="InterPro" id="IPR036388">
    <property type="entry name" value="WH-like_DNA-bd_sf"/>
</dbReference>
<proteinExistence type="predicted"/>
<feature type="domain" description="Helix-turn-helix type 11" evidence="1">
    <location>
        <begin position="6"/>
        <end position="59"/>
    </location>
</feature>
<dbReference type="AlphaFoldDB" id="A0A212L140"/>
<accession>A0A212L140</accession>
<gene>
    <name evidence="3" type="ORF">KL86PLE_100082</name>
</gene>
<evidence type="ECO:0008006" key="4">
    <source>
        <dbReference type="Google" id="ProtNLM"/>
    </source>
</evidence>
<sequence>MARSDRLLRLLQALRTLPHPVTAVRLAEETGVSVRTIYRDIDGLRAAGATIDGATGLGYHLVEDMALPPQTFSRVEIEALVLGLEEVKHVGDPELARAAEAVFAKITATLPERLQLHAIHAVNGIYRPTAPAAPSLDMAALRSACWQEDVLAIRYTDEKGQTTDREIWPLSILYLENALILIAKCCRRKAFRRFRIDRIKDFSPTGHSFRPHRVALLREFVSQAQAEERRPSDTKSR</sequence>
<dbReference type="InterPro" id="IPR051534">
    <property type="entry name" value="CBASS_pafABC_assoc_protein"/>
</dbReference>
<dbReference type="Gene3D" id="1.10.10.10">
    <property type="entry name" value="Winged helix-like DNA-binding domain superfamily/Winged helix DNA-binding domain"/>
    <property type="match status" value="1"/>
</dbReference>
<evidence type="ECO:0000313" key="3">
    <source>
        <dbReference type="EMBL" id="SCM71273.1"/>
    </source>
</evidence>
<dbReference type="Pfam" id="PF08279">
    <property type="entry name" value="HTH_11"/>
    <property type="match status" value="1"/>
</dbReference>
<evidence type="ECO:0000259" key="1">
    <source>
        <dbReference type="Pfam" id="PF08279"/>
    </source>
</evidence>
<dbReference type="PANTHER" id="PTHR34580:SF3">
    <property type="entry name" value="PROTEIN PAFB"/>
    <property type="match status" value="1"/>
</dbReference>
<dbReference type="InterPro" id="IPR013196">
    <property type="entry name" value="HTH_11"/>
</dbReference>
<dbReference type="InterPro" id="IPR036390">
    <property type="entry name" value="WH_DNA-bd_sf"/>
</dbReference>
<dbReference type="SUPFAM" id="SSF46785">
    <property type="entry name" value="Winged helix' DNA-binding domain"/>
    <property type="match status" value="1"/>
</dbReference>
<dbReference type="PANTHER" id="PTHR34580">
    <property type="match status" value="1"/>
</dbReference>